<evidence type="ECO:0000259" key="5">
    <source>
        <dbReference type="Pfam" id="PF06803"/>
    </source>
</evidence>
<name>A0A0F6SGI5_9BACT</name>
<dbReference type="EMBL" id="CP011125">
    <property type="protein sequence ID" value="AKF08754.1"/>
    <property type="molecule type" value="Genomic_DNA"/>
</dbReference>
<organism evidence="6 7">
    <name type="scientific">Sandaracinus amylolyticus</name>
    <dbReference type="NCBI Taxonomy" id="927083"/>
    <lineage>
        <taxon>Bacteria</taxon>
        <taxon>Pseudomonadati</taxon>
        <taxon>Myxococcota</taxon>
        <taxon>Polyangia</taxon>
        <taxon>Polyangiales</taxon>
        <taxon>Sandaracinaceae</taxon>
        <taxon>Sandaracinus</taxon>
    </lineage>
</organism>
<proteinExistence type="predicted"/>
<dbReference type="InterPro" id="IPR010652">
    <property type="entry name" value="DUF1232"/>
</dbReference>
<dbReference type="Pfam" id="PF06803">
    <property type="entry name" value="DUF1232"/>
    <property type="match status" value="1"/>
</dbReference>
<dbReference type="STRING" id="927083.DB32_005903"/>
<evidence type="ECO:0000256" key="1">
    <source>
        <dbReference type="ARBA" id="ARBA00004127"/>
    </source>
</evidence>
<protein>
    <recommendedName>
        <fullName evidence="5">DUF1232 domain-containing protein</fullName>
    </recommendedName>
</protein>
<keyword evidence="2" id="KW-0812">Transmembrane</keyword>
<sequence length="191" mass="20618">MPSPYFGGAMAEIDSKYLDTFPAWLRSLGEDAEKLAELLAGEALSSGARESIAGGLNYLFKSLDLIPDGIDDIGYLDDAFVLRVAADLAAAADEGNDPNASRALAALANDCEVVREFLGRDYARLESYVKGLRKGAARGRSVADILGDAAVREDFLGDVRGFAKTYEAPSFSREEKNLIKLRAFFDAKLPK</sequence>
<keyword evidence="4" id="KW-0472">Membrane</keyword>
<evidence type="ECO:0000313" key="6">
    <source>
        <dbReference type="EMBL" id="AKF08754.1"/>
    </source>
</evidence>
<comment type="subcellular location">
    <subcellularLocation>
        <location evidence="1">Endomembrane system</location>
        <topology evidence="1">Multi-pass membrane protein</topology>
    </subcellularLocation>
</comment>
<evidence type="ECO:0000256" key="3">
    <source>
        <dbReference type="ARBA" id="ARBA00022989"/>
    </source>
</evidence>
<dbReference type="GO" id="GO:0012505">
    <property type="term" value="C:endomembrane system"/>
    <property type="evidence" value="ECO:0007669"/>
    <property type="project" value="UniProtKB-SubCell"/>
</dbReference>
<keyword evidence="7" id="KW-1185">Reference proteome</keyword>
<evidence type="ECO:0000256" key="4">
    <source>
        <dbReference type="ARBA" id="ARBA00023136"/>
    </source>
</evidence>
<feature type="domain" description="DUF1232" evidence="5">
    <location>
        <begin position="52"/>
        <end position="82"/>
    </location>
</feature>
<evidence type="ECO:0000256" key="2">
    <source>
        <dbReference type="ARBA" id="ARBA00022692"/>
    </source>
</evidence>
<evidence type="ECO:0000313" key="7">
    <source>
        <dbReference type="Proteomes" id="UP000034883"/>
    </source>
</evidence>
<reference evidence="6 7" key="1">
    <citation type="submission" date="2015-03" db="EMBL/GenBank/DDBJ databases">
        <title>Genome assembly of Sandaracinus amylolyticus DSM 53668.</title>
        <authorList>
            <person name="Sharma G."/>
            <person name="Subramanian S."/>
        </authorList>
    </citation>
    <scope>NUCLEOTIDE SEQUENCE [LARGE SCALE GENOMIC DNA]</scope>
    <source>
        <strain evidence="6 7">DSM 53668</strain>
    </source>
</reference>
<keyword evidence="3" id="KW-1133">Transmembrane helix</keyword>
<dbReference type="KEGG" id="samy:DB32_005903"/>
<dbReference type="Proteomes" id="UP000034883">
    <property type="component" value="Chromosome"/>
</dbReference>
<accession>A0A0F6SGI5</accession>
<dbReference type="AlphaFoldDB" id="A0A0F6SGI5"/>
<gene>
    <name evidence="6" type="ORF">DB32_005903</name>
</gene>